<sequence length="196" mass="22434">MEREFLKQGAEAKVYRENFYGRPCISKQRFSKAYRHQILDKSLTLQRLKSEIRAMNKCRNLVRDYIVDLQKNDPELAIKKLTPLAGKLGSILGKMHSGKIIHGDLTTSNMLLRGDPENLDIVMIDFGLSFAEGLPEDKGVDLYVFERALLSTHPNTEDLFTEVMEAYKKANVKEANDVISKLDEVRMRGRKRTMVG</sequence>
<evidence type="ECO:0000256" key="4">
    <source>
        <dbReference type="ARBA" id="ARBA00022679"/>
    </source>
</evidence>
<evidence type="ECO:0000256" key="5">
    <source>
        <dbReference type="ARBA" id="ARBA00022694"/>
    </source>
</evidence>
<dbReference type="NCBIfam" id="TIGR03724">
    <property type="entry name" value="arch_bud32"/>
    <property type="match status" value="1"/>
</dbReference>
<organism evidence="12 13">
    <name type="scientific">Mya arenaria</name>
    <name type="common">Soft-shell clam</name>
    <dbReference type="NCBI Taxonomy" id="6604"/>
    <lineage>
        <taxon>Eukaryota</taxon>
        <taxon>Metazoa</taxon>
        <taxon>Spiralia</taxon>
        <taxon>Lophotrochozoa</taxon>
        <taxon>Mollusca</taxon>
        <taxon>Bivalvia</taxon>
        <taxon>Autobranchia</taxon>
        <taxon>Heteroconchia</taxon>
        <taxon>Euheterodonta</taxon>
        <taxon>Imparidentia</taxon>
        <taxon>Neoheterodontei</taxon>
        <taxon>Myida</taxon>
        <taxon>Myoidea</taxon>
        <taxon>Myidae</taxon>
        <taxon>Mya</taxon>
    </lineage>
</organism>
<evidence type="ECO:0000256" key="10">
    <source>
        <dbReference type="ARBA" id="ARBA00048679"/>
    </source>
</evidence>
<evidence type="ECO:0000313" key="12">
    <source>
        <dbReference type="EMBL" id="WAR12395.1"/>
    </source>
</evidence>
<dbReference type="EC" id="2.7.11.1" evidence="2"/>
<keyword evidence="4" id="KW-0808">Transferase</keyword>
<dbReference type="PANTHER" id="PTHR12209">
    <property type="entry name" value="NON-SPECIFIC SERINE/THREONINE PROTEIN KINASE"/>
    <property type="match status" value="1"/>
</dbReference>
<dbReference type="SUPFAM" id="SSF56112">
    <property type="entry name" value="Protein kinase-like (PK-like)"/>
    <property type="match status" value="1"/>
</dbReference>
<keyword evidence="6" id="KW-0547">Nucleotide-binding</keyword>
<dbReference type="InterPro" id="IPR011009">
    <property type="entry name" value="Kinase-like_dom_sf"/>
</dbReference>
<reference evidence="12" key="1">
    <citation type="submission" date="2022-11" db="EMBL/GenBank/DDBJ databases">
        <title>Centuries of genome instability and evolution in soft-shell clam transmissible cancer (bioRxiv).</title>
        <authorList>
            <person name="Hart S.F.M."/>
            <person name="Yonemitsu M.A."/>
            <person name="Giersch R.M."/>
            <person name="Beal B.F."/>
            <person name="Arriagada G."/>
            <person name="Davis B.W."/>
            <person name="Ostrander E.A."/>
            <person name="Goff S.P."/>
            <person name="Metzger M.J."/>
        </authorList>
    </citation>
    <scope>NUCLEOTIDE SEQUENCE</scope>
    <source>
        <strain evidence="12">MELC-2E11</strain>
        <tissue evidence="12">Siphon/mantle</tissue>
    </source>
</reference>
<evidence type="ECO:0000256" key="1">
    <source>
        <dbReference type="ARBA" id="ARBA00010630"/>
    </source>
</evidence>
<keyword evidence="8" id="KW-0067">ATP-binding</keyword>
<evidence type="ECO:0000259" key="11">
    <source>
        <dbReference type="PROSITE" id="PS50011"/>
    </source>
</evidence>
<keyword evidence="13" id="KW-1185">Reference proteome</keyword>
<accession>A0ABY7EQX7</accession>
<evidence type="ECO:0000256" key="9">
    <source>
        <dbReference type="ARBA" id="ARBA00047899"/>
    </source>
</evidence>
<dbReference type="Proteomes" id="UP001164746">
    <property type="component" value="Chromosome 8"/>
</dbReference>
<evidence type="ECO:0000256" key="7">
    <source>
        <dbReference type="ARBA" id="ARBA00022777"/>
    </source>
</evidence>
<comment type="similarity">
    <text evidence="1">Belongs to the protein kinase superfamily. BUD32 family.</text>
</comment>
<dbReference type="Gene3D" id="1.10.510.10">
    <property type="entry name" value="Transferase(Phosphotransferase) domain 1"/>
    <property type="match status" value="1"/>
</dbReference>
<name>A0ABY7EQX7_MYAAR</name>
<keyword evidence="7" id="KW-0418">Kinase</keyword>
<evidence type="ECO:0000313" key="13">
    <source>
        <dbReference type="Proteomes" id="UP001164746"/>
    </source>
</evidence>
<dbReference type="InterPro" id="IPR000719">
    <property type="entry name" value="Prot_kinase_dom"/>
</dbReference>
<evidence type="ECO:0000256" key="6">
    <source>
        <dbReference type="ARBA" id="ARBA00022741"/>
    </source>
</evidence>
<dbReference type="PROSITE" id="PS50011">
    <property type="entry name" value="PROTEIN_KINASE_DOM"/>
    <property type="match status" value="1"/>
</dbReference>
<feature type="domain" description="Protein kinase" evidence="11">
    <location>
        <begin position="1"/>
        <end position="196"/>
    </location>
</feature>
<keyword evidence="5" id="KW-0819">tRNA processing</keyword>
<evidence type="ECO:0000256" key="8">
    <source>
        <dbReference type="ARBA" id="ARBA00022840"/>
    </source>
</evidence>
<dbReference type="PROSITE" id="PS00109">
    <property type="entry name" value="PROTEIN_KINASE_TYR"/>
    <property type="match status" value="1"/>
</dbReference>
<protein>
    <recommendedName>
        <fullName evidence="2">non-specific serine/threonine protein kinase</fullName>
        <ecNumber evidence="2">2.7.11.1</ecNumber>
    </recommendedName>
</protein>
<comment type="catalytic activity">
    <reaction evidence="9">
        <text>L-threonyl-[protein] + ATP = O-phospho-L-threonyl-[protein] + ADP + H(+)</text>
        <dbReference type="Rhea" id="RHEA:46608"/>
        <dbReference type="Rhea" id="RHEA-COMP:11060"/>
        <dbReference type="Rhea" id="RHEA-COMP:11605"/>
        <dbReference type="ChEBI" id="CHEBI:15378"/>
        <dbReference type="ChEBI" id="CHEBI:30013"/>
        <dbReference type="ChEBI" id="CHEBI:30616"/>
        <dbReference type="ChEBI" id="CHEBI:61977"/>
        <dbReference type="ChEBI" id="CHEBI:456216"/>
        <dbReference type="EC" id="2.7.11.1"/>
    </reaction>
</comment>
<evidence type="ECO:0000256" key="2">
    <source>
        <dbReference type="ARBA" id="ARBA00012513"/>
    </source>
</evidence>
<dbReference type="EMBL" id="CP111019">
    <property type="protein sequence ID" value="WAR12395.1"/>
    <property type="molecule type" value="Genomic_DNA"/>
</dbReference>
<keyword evidence="3" id="KW-0723">Serine/threonine-protein kinase</keyword>
<proteinExistence type="inferred from homology"/>
<comment type="catalytic activity">
    <reaction evidence="10">
        <text>L-seryl-[protein] + ATP = O-phospho-L-seryl-[protein] + ADP + H(+)</text>
        <dbReference type="Rhea" id="RHEA:17989"/>
        <dbReference type="Rhea" id="RHEA-COMP:9863"/>
        <dbReference type="Rhea" id="RHEA-COMP:11604"/>
        <dbReference type="ChEBI" id="CHEBI:15378"/>
        <dbReference type="ChEBI" id="CHEBI:29999"/>
        <dbReference type="ChEBI" id="CHEBI:30616"/>
        <dbReference type="ChEBI" id="CHEBI:83421"/>
        <dbReference type="ChEBI" id="CHEBI:456216"/>
        <dbReference type="EC" id="2.7.11.1"/>
    </reaction>
</comment>
<evidence type="ECO:0000256" key="3">
    <source>
        <dbReference type="ARBA" id="ARBA00022527"/>
    </source>
</evidence>
<dbReference type="InterPro" id="IPR008266">
    <property type="entry name" value="Tyr_kinase_AS"/>
</dbReference>
<dbReference type="Gene3D" id="3.30.200.20">
    <property type="entry name" value="Phosphorylase Kinase, domain 1"/>
    <property type="match status" value="1"/>
</dbReference>
<dbReference type="InterPro" id="IPR022495">
    <property type="entry name" value="Bud32"/>
</dbReference>
<gene>
    <name evidence="12" type="ORF">MAR_026575</name>
</gene>
<dbReference type="PANTHER" id="PTHR12209:SF0">
    <property type="entry name" value="EKC_KEOPS COMPLEX SUBUNIT TP53RK"/>
    <property type="match status" value="1"/>
</dbReference>